<comment type="caution">
    <text evidence="7">The sequence shown here is derived from an EMBL/GenBank/DDBJ whole genome shotgun (WGS) entry which is preliminary data.</text>
</comment>
<evidence type="ECO:0000256" key="1">
    <source>
        <dbReference type="ARBA" id="ARBA00004651"/>
    </source>
</evidence>
<gene>
    <name evidence="7" type="ORF">H8S84_02735</name>
</gene>
<dbReference type="AlphaFoldDB" id="A0A923SHN9"/>
<feature type="transmembrane region" description="Helical" evidence="6">
    <location>
        <begin position="71"/>
        <end position="88"/>
    </location>
</feature>
<dbReference type="InterPro" id="IPR001123">
    <property type="entry name" value="LeuE-type"/>
</dbReference>
<reference evidence="7" key="1">
    <citation type="submission" date="2020-08" db="EMBL/GenBank/DDBJ databases">
        <title>Pontibacter sp. SD6 16S ribosomal RNA gene Genome sequencing and assembly.</title>
        <authorList>
            <person name="Kang M."/>
        </authorList>
    </citation>
    <scope>NUCLEOTIDE SEQUENCE</scope>
    <source>
        <strain evidence="7">SD6</strain>
    </source>
</reference>
<keyword evidence="8" id="KW-1185">Reference proteome</keyword>
<organism evidence="7 8">
    <name type="scientific">Pontibacter cellulosilyticus</name>
    <dbReference type="NCBI Taxonomy" id="1720253"/>
    <lineage>
        <taxon>Bacteria</taxon>
        <taxon>Pseudomonadati</taxon>
        <taxon>Bacteroidota</taxon>
        <taxon>Cytophagia</taxon>
        <taxon>Cytophagales</taxon>
        <taxon>Hymenobacteraceae</taxon>
        <taxon>Pontibacter</taxon>
    </lineage>
</organism>
<feature type="transmembrane region" description="Helical" evidence="6">
    <location>
        <begin position="6"/>
        <end position="25"/>
    </location>
</feature>
<keyword evidence="4 6" id="KW-1133">Transmembrane helix</keyword>
<feature type="transmembrane region" description="Helical" evidence="6">
    <location>
        <begin position="178"/>
        <end position="198"/>
    </location>
</feature>
<evidence type="ECO:0000256" key="4">
    <source>
        <dbReference type="ARBA" id="ARBA00022989"/>
    </source>
</evidence>
<feature type="transmembrane region" description="Helical" evidence="6">
    <location>
        <begin position="144"/>
        <end position="166"/>
    </location>
</feature>
<keyword evidence="5 6" id="KW-0472">Membrane</keyword>
<evidence type="ECO:0000256" key="6">
    <source>
        <dbReference type="SAM" id="Phobius"/>
    </source>
</evidence>
<name>A0A923SHN9_9BACT</name>
<dbReference type="PANTHER" id="PTHR30086:SF20">
    <property type="entry name" value="ARGININE EXPORTER PROTEIN ARGO-RELATED"/>
    <property type="match status" value="1"/>
</dbReference>
<comment type="subcellular location">
    <subcellularLocation>
        <location evidence="1">Cell membrane</location>
        <topology evidence="1">Multi-pass membrane protein</topology>
    </subcellularLocation>
</comment>
<dbReference type="GO" id="GO:0005886">
    <property type="term" value="C:plasma membrane"/>
    <property type="evidence" value="ECO:0007669"/>
    <property type="project" value="UniProtKB-SubCell"/>
</dbReference>
<evidence type="ECO:0000256" key="3">
    <source>
        <dbReference type="ARBA" id="ARBA00022692"/>
    </source>
</evidence>
<dbReference type="PANTHER" id="PTHR30086">
    <property type="entry name" value="ARGININE EXPORTER PROTEIN ARGO"/>
    <property type="match status" value="1"/>
</dbReference>
<proteinExistence type="predicted"/>
<evidence type="ECO:0000313" key="8">
    <source>
        <dbReference type="Proteomes" id="UP000603640"/>
    </source>
</evidence>
<sequence length="199" mass="21032">MEMVKAFIFGVTIAIAVGPIAILIINRGLNSGLKSGALSGVGAALADFTYGIIAFTLGTVIVGFLKTNQLYFSYATAGVLFLFGAWMLKGSLRETPPTEAKQEVGKGNYLLSTYLLTIVNPLTIILFLGFSGQLISPVTGFVDIILLAAAIFSGSLIIQLMLAFFGASLGRFIRNRSVIRLLNIASSILIIGFGVAGLF</sequence>
<evidence type="ECO:0000256" key="2">
    <source>
        <dbReference type="ARBA" id="ARBA00022475"/>
    </source>
</evidence>
<dbReference type="RefSeq" id="WP_187065734.1">
    <property type="nucleotide sequence ID" value="NZ_JACRVF010000001.1"/>
</dbReference>
<protein>
    <submittedName>
        <fullName evidence="7">LysE family transporter</fullName>
    </submittedName>
</protein>
<dbReference type="Pfam" id="PF01810">
    <property type="entry name" value="LysE"/>
    <property type="match status" value="1"/>
</dbReference>
<keyword evidence="3 6" id="KW-0812">Transmembrane</keyword>
<keyword evidence="2" id="KW-1003">Cell membrane</keyword>
<evidence type="ECO:0000256" key="5">
    <source>
        <dbReference type="ARBA" id="ARBA00023136"/>
    </source>
</evidence>
<feature type="transmembrane region" description="Helical" evidence="6">
    <location>
        <begin position="109"/>
        <end position="132"/>
    </location>
</feature>
<dbReference type="EMBL" id="JACRVF010000001">
    <property type="protein sequence ID" value="MBC5991747.1"/>
    <property type="molecule type" value="Genomic_DNA"/>
</dbReference>
<dbReference type="Proteomes" id="UP000603640">
    <property type="component" value="Unassembled WGS sequence"/>
</dbReference>
<dbReference type="GO" id="GO:0015171">
    <property type="term" value="F:amino acid transmembrane transporter activity"/>
    <property type="evidence" value="ECO:0007669"/>
    <property type="project" value="TreeGrafter"/>
</dbReference>
<accession>A0A923SHN9</accession>
<evidence type="ECO:0000313" key="7">
    <source>
        <dbReference type="EMBL" id="MBC5991747.1"/>
    </source>
</evidence>
<feature type="transmembrane region" description="Helical" evidence="6">
    <location>
        <begin position="37"/>
        <end position="65"/>
    </location>
</feature>